<feature type="domain" description="EGF-like" evidence="8">
    <location>
        <begin position="65"/>
        <end position="101"/>
    </location>
</feature>
<dbReference type="PROSITE" id="PS01187">
    <property type="entry name" value="EGF_CA"/>
    <property type="match status" value="1"/>
</dbReference>
<organism evidence="9 10">
    <name type="scientific">Potamilus streckersoni</name>
    <dbReference type="NCBI Taxonomy" id="2493646"/>
    <lineage>
        <taxon>Eukaryota</taxon>
        <taxon>Metazoa</taxon>
        <taxon>Spiralia</taxon>
        <taxon>Lophotrochozoa</taxon>
        <taxon>Mollusca</taxon>
        <taxon>Bivalvia</taxon>
        <taxon>Autobranchia</taxon>
        <taxon>Heteroconchia</taxon>
        <taxon>Palaeoheterodonta</taxon>
        <taxon>Unionida</taxon>
        <taxon>Unionoidea</taxon>
        <taxon>Unionidae</taxon>
        <taxon>Ambleminae</taxon>
        <taxon>Lampsilini</taxon>
        <taxon>Potamilus</taxon>
    </lineage>
</organism>
<dbReference type="SMART" id="SM00179">
    <property type="entry name" value="EGF_CA"/>
    <property type="match status" value="2"/>
</dbReference>
<keyword evidence="10" id="KW-1185">Reference proteome</keyword>
<evidence type="ECO:0000256" key="3">
    <source>
        <dbReference type="ARBA" id="ARBA00022737"/>
    </source>
</evidence>
<dbReference type="EMBL" id="JAEAOA010002096">
    <property type="protein sequence ID" value="KAK3591096.1"/>
    <property type="molecule type" value="Genomic_DNA"/>
</dbReference>
<dbReference type="InterPro" id="IPR018097">
    <property type="entry name" value="EGF_Ca-bd_CS"/>
</dbReference>
<dbReference type="PROSITE" id="PS00010">
    <property type="entry name" value="ASX_HYDROXYL"/>
    <property type="match status" value="2"/>
</dbReference>
<dbReference type="PROSITE" id="PS01186">
    <property type="entry name" value="EGF_2"/>
    <property type="match status" value="1"/>
</dbReference>
<dbReference type="PROSITE" id="PS50026">
    <property type="entry name" value="EGF_3"/>
    <property type="match status" value="2"/>
</dbReference>
<dbReference type="GO" id="GO:0005112">
    <property type="term" value="F:Notch binding"/>
    <property type="evidence" value="ECO:0007669"/>
    <property type="project" value="TreeGrafter"/>
</dbReference>
<dbReference type="PRINTS" id="PR00010">
    <property type="entry name" value="EGFBLOOD"/>
</dbReference>
<keyword evidence="1 6" id="KW-0245">EGF-like domain</keyword>
<feature type="domain" description="EGF-like" evidence="8">
    <location>
        <begin position="27"/>
        <end position="63"/>
    </location>
</feature>
<dbReference type="PANTHER" id="PTHR12916">
    <property type="entry name" value="CYTOCHROME C OXIDASE POLYPEPTIDE VIC-2"/>
    <property type="match status" value="1"/>
</dbReference>
<evidence type="ECO:0000256" key="4">
    <source>
        <dbReference type="ARBA" id="ARBA00023157"/>
    </source>
</evidence>
<reference evidence="9" key="3">
    <citation type="submission" date="2023-05" db="EMBL/GenBank/DDBJ databases">
        <authorList>
            <person name="Smith C.H."/>
        </authorList>
    </citation>
    <scope>NUCLEOTIDE SEQUENCE</scope>
    <source>
        <strain evidence="9">CHS0354</strain>
        <tissue evidence="9">Mantle</tissue>
    </source>
</reference>
<dbReference type="FunFam" id="2.10.25.10:FF:000143">
    <property type="entry name" value="Protein crumbs 1"/>
    <property type="match status" value="1"/>
</dbReference>
<dbReference type="GO" id="GO:0005509">
    <property type="term" value="F:calcium ion binding"/>
    <property type="evidence" value="ECO:0007669"/>
    <property type="project" value="InterPro"/>
</dbReference>
<dbReference type="InterPro" id="IPR000152">
    <property type="entry name" value="EGF-type_Asp/Asn_hydroxyl_site"/>
</dbReference>
<dbReference type="InterPro" id="IPR000742">
    <property type="entry name" value="EGF"/>
</dbReference>
<feature type="chain" id="PRO_5042110926" description="EGF-like domain-containing protein" evidence="7">
    <location>
        <begin position="18"/>
        <end position="111"/>
    </location>
</feature>
<name>A0AAE0SFN0_9BIVA</name>
<dbReference type="InterPro" id="IPR001881">
    <property type="entry name" value="EGF-like_Ca-bd_dom"/>
</dbReference>
<evidence type="ECO:0000313" key="9">
    <source>
        <dbReference type="EMBL" id="KAK3591096.1"/>
    </source>
</evidence>
<comment type="caution">
    <text evidence="9">The sequence shown here is derived from an EMBL/GenBank/DDBJ whole genome shotgun (WGS) entry which is preliminary data.</text>
</comment>
<dbReference type="SUPFAM" id="SSF57196">
    <property type="entry name" value="EGF/Laminin"/>
    <property type="match status" value="2"/>
</dbReference>
<keyword evidence="4 6" id="KW-1015">Disulfide bond</keyword>
<keyword evidence="2 7" id="KW-0732">Signal</keyword>
<comment type="caution">
    <text evidence="6">Lacks conserved residue(s) required for the propagation of feature annotation.</text>
</comment>
<feature type="signal peptide" evidence="7">
    <location>
        <begin position="1"/>
        <end position="17"/>
    </location>
</feature>
<keyword evidence="5" id="KW-0325">Glycoprotein</keyword>
<evidence type="ECO:0000256" key="5">
    <source>
        <dbReference type="ARBA" id="ARBA00023180"/>
    </source>
</evidence>
<gene>
    <name evidence="9" type="ORF">CHS0354_035907</name>
</gene>
<dbReference type="GO" id="GO:0007219">
    <property type="term" value="P:Notch signaling pathway"/>
    <property type="evidence" value="ECO:0007669"/>
    <property type="project" value="TreeGrafter"/>
</dbReference>
<protein>
    <recommendedName>
        <fullName evidence="8">EGF-like domain-containing protein</fullName>
    </recommendedName>
</protein>
<dbReference type="CDD" id="cd00054">
    <property type="entry name" value="EGF_CA"/>
    <property type="match status" value="2"/>
</dbReference>
<proteinExistence type="predicted"/>
<evidence type="ECO:0000256" key="7">
    <source>
        <dbReference type="SAM" id="SignalP"/>
    </source>
</evidence>
<sequence length="111" mass="12548">MPMRIWLFAVFLVVVDSDKVLDYSLADYQYCDNNPCQHGGTCINHGNSYTCFCETGYYGINCHLDANECRSNPCRNGGTCEDQENGYICYCGPVYTGIYCELTKPLLHSRT</sequence>
<keyword evidence="3" id="KW-0677">Repeat</keyword>
<dbReference type="PANTHER" id="PTHR12916:SF9">
    <property type="entry name" value="NEUROGENIC LOCUS NOTCH HOMOLOG PROTEIN 1-RELATED"/>
    <property type="match status" value="1"/>
</dbReference>
<evidence type="ECO:0000256" key="6">
    <source>
        <dbReference type="PROSITE-ProRule" id="PRU00076"/>
    </source>
</evidence>
<dbReference type="Proteomes" id="UP001195483">
    <property type="component" value="Unassembled WGS sequence"/>
</dbReference>
<evidence type="ECO:0000259" key="8">
    <source>
        <dbReference type="PROSITE" id="PS50026"/>
    </source>
</evidence>
<evidence type="ECO:0000256" key="2">
    <source>
        <dbReference type="ARBA" id="ARBA00022729"/>
    </source>
</evidence>
<feature type="disulfide bond" evidence="6">
    <location>
        <begin position="53"/>
        <end position="62"/>
    </location>
</feature>
<dbReference type="Pfam" id="PF00008">
    <property type="entry name" value="EGF"/>
    <property type="match status" value="2"/>
</dbReference>
<dbReference type="SMART" id="SM00181">
    <property type="entry name" value="EGF"/>
    <property type="match status" value="2"/>
</dbReference>
<reference evidence="9" key="1">
    <citation type="journal article" date="2021" name="Genome Biol. Evol.">
        <title>A High-Quality Reference Genome for a Parasitic Bivalve with Doubly Uniparental Inheritance (Bivalvia: Unionida).</title>
        <authorList>
            <person name="Smith C.H."/>
        </authorList>
    </citation>
    <scope>NUCLEOTIDE SEQUENCE</scope>
    <source>
        <strain evidence="9">CHS0354</strain>
    </source>
</reference>
<reference evidence="9" key="2">
    <citation type="journal article" date="2021" name="Genome Biol. Evol.">
        <title>Developing a high-quality reference genome for a parasitic bivalve with doubly uniparental inheritance (Bivalvia: Unionida).</title>
        <authorList>
            <person name="Smith C.H."/>
        </authorList>
    </citation>
    <scope>NUCLEOTIDE SEQUENCE</scope>
    <source>
        <strain evidence="9">CHS0354</strain>
        <tissue evidence="9">Mantle</tissue>
    </source>
</reference>
<accession>A0AAE0SFN0</accession>
<dbReference type="Gene3D" id="2.10.25.10">
    <property type="entry name" value="Laminin"/>
    <property type="match status" value="2"/>
</dbReference>
<dbReference type="PROSITE" id="PS00022">
    <property type="entry name" value="EGF_1"/>
    <property type="match status" value="1"/>
</dbReference>
<dbReference type="AlphaFoldDB" id="A0AAE0SFN0"/>
<evidence type="ECO:0000256" key="1">
    <source>
        <dbReference type="ARBA" id="ARBA00022536"/>
    </source>
</evidence>
<evidence type="ECO:0000313" key="10">
    <source>
        <dbReference type="Proteomes" id="UP001195483"/>
    </source>
</evidence>
<feature type="disulfide bond" evidence="6">
    <location>
        <begin position="91"/>
        <end position="100"/>
    </location>
</feature>
<dbReference type="FunFam" id="2.10.25.10:FF:000434">
    <property type="entry name" value="Predicted protein"/>
    <property type="match status" value="1"/>
</dbReference>